<evidence type="ECO:0000313" key="2">
    <source>
        <dbReference type="EMBL" id="GGM64496.1"/>
    </source>
</evidence>
<feature type="region of interest" description="Disordered" evidence="1">
    <location>
        <begin position="72"/>
        <end position="97"/>
    </location>
</feature>
<keyword evidence="3" id="KW-1185">Reference proteome</keyword>
<gene>
    <name evidence="2" type="ORF">GCM10012275_38870</name>
</gene>
<organism evidence="2 3">
    <name type="scientific">Longimycelium tulufanense</name>
    <dbReference type="NCBI Taxonomy" id="907463"/>
    <lineage>
        <taxon>Bacteria</taxon>
        <taxon>Bacillati</taxon>
        <taxon>Actinomycetota</taxon>
        <taxon>Actinomycetes</taxon>
        <taxon>Pseudonocardiales</taxon>
        <taxon>Pseudonocardiaceae</taxon>
        <taxon>Longimycelium</taxon>
    </lineage>
</organism>
<evidence type="ECO:0000313" key="3">
    <source>
        <dbReference type="Proteomes" id="UP000637578"/>
    </source>
</evidence>
<reference evidence="2" key="2">
    <citation type="submission" date="2020-09" db="EMBL/GenBank/DDBJ databases">
        <authorList>
            <person name="Sun Q."/>
            <person name="Zhou Y."/>
        </authorList>
    </citation>
    <scope>NUCLEOTIDE SEQUENCE</scope>
    <source>
        <strain evidence="2">CGMCC 4.5737</strain>
    </source>
</reference>
<evidence type="ECO:0000256" key="1">
    <source>
        <dbReference type="SAM" id="MobiDB-lite"/>
    </source>
</evidence>
<dbReference type="RefSeq" id="WP_189059682.1">
    <property type="nucleotide sequence ID" value="NZ_BMMK01000018.1"/>
</dbReference>
<reference evidence="2" key="1">
    <citation type="journal article" date="2014" name="Int. J. Syst. Evol. Microbiol.">
        <title>Complete genome sequence of Corynebacterium casei LMG S-19264T (=DSM 44701T), isolated from a smear-ripened cheese.</title>
        <authorList>
            <consortium name="US DOE Joint Genome Institute (JGI-PGF)"/>
            <person name="Walter F."/>
            <person name="Albersmeier A."/>
            <person name="Kalinowski J."/>
            <person name="Ruckert C."/>
        </authorList>
    </citation>
    <scope>NUCLEOTIDE SEQUENCE</scope>
    <source>
        <strain evidence="2">CGMCC 4.5737</strain>
    </source>
</reference>
<proteinExistence type="predicted"/>
<dbReference type="AlphaFoldDB" id="A0A8J3CAE7"/>
<accession>A0A8J3CAE7</accession>
<comment type="caution">
    <text evidence="2">The sequence shown here is derived from an EMBL/GenBank/DDBJ whole genome shotgun (WGS) entry which is preliminary data.</text>
</comment>
<name>A0A8J3CAE7_9PSEU</name>
<dbReference type="EMBL" id="BMMK01000018">
    <property type="protein sequence ID" value="GGM64496.1"/>
    <property type="molecule type" value="Genomic_DNA"/>
</dbReference>
<dbReference type="Proteomes" id="UP000637578">
    <property type="component" value="Unassembled WGS sequence"/>
</dbReference>
<protein>
    <submittedName>
        <fullName evidence="2">Uncharacterized protein</fullName>
    </submittedName>
</protein>
<sequence>MPIRTHRGRAAVYRRLWGWPLRSPRHLVVAVLGFAVLATGVGLVLPEYSGSDTPAPTTVVAPSTKVTISIGPGASAERRTPRVTTSLPQAAPPPAAPAPEALTVAENWAKGWVNHPAGMTTEQWLEQLRPYTTEEYLTVMGTVDPANVPATKVTGRATALEATASSVQVTLPTDAGDLQILVIASPSGWRVAGYTKAS</sequence>